<evidence type="ECO:0000256" key="4">
    <source>
        <dbReference type="ARBA" id="ARBA00023014"/>
    </source>
</evidence>
<dbReference type="InterPro" id="IPR036922">
    <property type="entry name" value="Rieske_2Fe-2S_sf"/>
</dbReference>
<keyword evidence="3" id="KW-0408">Iron</keyword>
<dbReference type="CDD" id="cd03467">
    <property type="entry name" value="Rieske"/>
    <property type="match status" value="1"/>
</dbReference>
<evidence type="ECO:0000313" key="6">
    <source>
        <dbReference type="EMBL" id="MFC3127447.1"/>
    </source>
</evidence>
<protein>
    <submittedName>
        <fullName evidence="6">DUF2231 domain-containing protein</fullName>
    </submittedName>
</protein>
<accession>A0ABV7G8U1</accession>
<feature type="domain" description="Rieske" evidence="5">
    <location>
        <begin position="200"/>
        <end position="301"/>
    </location>
</feature>
<gene>
    <name evidence="6" type="ORF">ACFOD4_20475</name>
</gene>
<keyword evidence="2" id="KW-0479">Metal-binding</keyword>
<dbReference type="PROSITE" id="PS51296">
    <property type="entry name" value="RIESKE"/>
    <property type="match status" value="1"/>
</dbReference>
<dbReference type="PANTHER" id="PTHR35585">
    <property type="entry name" value="HHE DOMAIN PROTEIN (AFU_ORTHOLOGUE AFUA_4G00730)"/>
    <property type="match status" value="1"/>
</dbReference>
<dbReference type="EMBL" id="JBHRTN010000026">
    <property type="protein sequence ID" value="MFC3127447.1"/>
    <property type="molecule type" value="Genomic_DNA"/>
</dbReference>
<dbReference type="Gene3D" id="2.102.10.10">
    <property type="entry name" value="Rieske [2Fe-2S] iron-sulphur domain"/>
    <property type="match status" value="1"/>
</dbReference>
<evidence type="ECO:0000313" key="7">
    <source>
        <dbReference type="Proteomes" id="UP001595593"/>
    </source>
</evidence>
<dbReference type="SUPFAM" id="SSF50022">
    <property type="entry name" value="ISP domain"/>
    <property type="match status" value="1"/>
</dbReference>
<dbReference type="Gene3D" id="1.20.120.520">
    <property type="entry name" value="nmb1532 protein domain like"/>
    <property type="match status" value="1"/>
</dbReference>
<reference evidence="7" key="1">
    <citation type="journal article" date="2019" name="Int. J. Syst. Evol. Microbiol.">
        <title>The Global Catalogue of Microorganisms (GCM) 10K type strain sequencing project: providing services to taxonomists for standard genome sequencing and annotation.</title>
        <authorList>
            <consortium name="The Broad Institute Genomics Platform"/>
            <consortium name="The Broad Institute Genome Sequencing Center for Infectious Disease"/>
            <person name="Wu L."/>
            <person name="Ma J."/>
        </authorList>
    </citation>
    <scope>NUCLEOTIDE SEQUENCE [LARGE SCALE GENOMIC DNA]</scope>
    <source>
        <strain evidence="7">KCTC 52094</strain>
    </source>
</reference>
<dbReference type="Pfam" id="PF00355">
    <property type="entry name" value="Rieske"/>
    <property type="match status" value="1"/>
</dbReference>
<dbReference type="Pfam" id="PF01814">
    <property type="entry name" value="Hemerythrin"/>
    <property type="match status" value="1"/>
</dbReference>
<dbReference type="PANTHER" id="PTHR35585:SF1">
    <property type="entry name" value="HHE DOMAIN PROTEIN (AFU_ORTHOLOGUE AFUA_4G00730)"/>
    <property type="match status" value="1"/>
</dbReference>
<name>A0ABV7G8U1_9PROT</name>
<proteinExistence type="predicted"/>
<dbReference type="InterPro" id="IPR017941">
    <property type="entry name" value="Rieske_2Fe-2S"/>
</dbReference>
<evidence type="ECO:0000256" key="3">
    <source>
        <dbReference type="ARBA" id="ARBA00023004"/>
    </source>
</evidence>
<evidence type="ECO:0000256" key="2">
    <source>
        <dbReference type="ARBA" id="ARBA00022723"/>
    </source>
</evidence>
<comment type="caution">
    <text evidence="6">The sequence shown here is derived from an EMBL/GenBank/DDBJ whole genome shotgun (WGS) entry which is preliminary data.</text>
</comment>
<dbReference type="InterPro" id="IPR012312">
    <property type="entry name" value="Hemerythrin-like"/>
</dbReference>
<dbReference type="Proteomes" id="UP001595593">
    <property type="component" value="Unassembled WGS sequence"/>
</dbReference>
<evidence type="ECO:0000256" key="1">
    <source>
        <dbReference type="ARBA" id="ARBA00022714"/>
    </source>
</evidence>
<evidence type="ECO:0000259" key="5">
    <source>
        <dbReference type="PROSITE" id="PS51296"/>
    </source>
</evidence>
<dbReference type="RefSeq" id="WP_379599477.1">
    <property type="nucleotide sequence ID" value="NZ_JBHRTN010000026.1"/>
</dbReference>
<dbReference type="InterPro" id="IPR019251">
    <property type="entry name" value="DUF2231_TM"/>
</dbReference>
<organism evidence="6 7">
    <name type="scientific">Teichococcus globiformis</name>
    <dbReference type="NCBI Taxonomy" id="2307229"/>
    <lineage>
        <taxon>Bacteria</taxon>
        <taxon>Pseudomonadati</taxon>
        <taxon>Pseudomonadota</taxon>
        <taxon>Alphaproteobacteria</taxon>
        <taxon>Acetobacterales</taxon>
        <taxon>Roseomonadaceae</taxon>
        <taxon>Roseomonas</taxon>
    </lineage>
</organism>
<keyword evidence="4" id="KW-0411">Iron-sulfur</keyword>
<dbReference type="Pfam" id="PF09990">
    <property type="entry name" value="DUF2231"/>
    <property type="match status" value="1"/>
</dbReference>
<sequence>MKRPTFARIANRGLGRIEQATLLDKPGYAAETAMARPAQIVGSPAEKAGNALHGTWYGHPIHPMLVTLPIGAWTFAFGLDLLSMLGFRRKGAERSAELAIKAGAAGAVAAAAAGLADWQHTNGRDRRIGTVHALANGTALALHLASVSLRNRGDLDRGRLASAAGWACMLVGGYLGGHMVYRRRIGVDHADRSPEPRDFQPVLPLAELQEGRPRRVDIRDEDTRQEIGVVLVRQGARVHAMGARCSHMGGPLDQGWILNGALVCPWHGSRYDLETGWPTSGPSTCPQPRYAVRLRDGMVEIRREEEPGDEVVTAAKAGGKPARAPAPPASSAGAGRKADEVLFEHHQLIRRLFQAIRNTPRDDPQRRDLMRTLASELEIHEYVEDHVFYPAVHPVSEDVPIAHSEHRQLSDLLAKTLKLNTATPEFEEHLRALHAAMDHHASSEENSMFLEAQRLGDARLREMGRTLEELLEEQRTSRAQRLFRDLKIRLLEGL</sequence>
<keyword evidence="7" id="KW-1185">Reference proteome</keyword>
<dbReference type="CDD" id="cd12108">
    <property type="entry name" value="Hr-like"/>
    <property type="match status" value="1"/>
</dbReference>
<keyword evidence="1" id="KW-0001">2Fe-2S</keyword>